<organism evidence="1 2">
    <name type="scientific">Lacibacter sediminis</name>
    <dbReference type="NCBI Taxonomy" id="2760713"/>
    <lineage>
        <taxon>Bacteria</taxon>
        <taxon>Pseudomonadati</taxon>
        <taxon>Bacteroidota</taxon>
        <taxon>Chitinophagia</taxon>
        <taxon>Chitinophagales</taxon>
        <taxon>Chitinophagaceae</taxon>
        <taxon>Lacibacter</taxon>
    </lineage>
</organism>
<reference evidence="2" key="1">
    <citation type="submission" date="2020-08" db="EMBL/GenBank/DDBJ databases">
        <title>Lacibacter sp. S13-6-6 genome sequencing.</title>
        <authorList>
            <person name="Jin L."/>
        </authorList>
    </citation>
    <scope>NUCLEOTIDE SEQUENCE [LARGE SCALE GENOMIC DNA]</scope>
    <source>
        <strain evidence="2">S13-6-6</strain>
    </source>
</reference>
<dbReference type="AlphaFoldDB" id="A0A7G5XK76"/>
<protein>
    <submittedName>
        <fullName evidence="1">Lipid A deacylase LpxR family protein</fullName>
    </submittedName>
</protein>
<evidence type="ECO:0000313" key="1">
    <source>
        <dbReference type="EMBL" id="QNA45879.1"/>
    </source>
</evidence>
<dbReference type="Pfam" id="PF09982">
    <property type="entry name" value="LpxR"/>
    <property type="match status" value="1"/>
</dbReference>
<dbReference type="RefSeq" id="WP_182805317.1">
    <property type="nucleotide sequence ID" value="NZ_CP060007.1"/>
</dbReference>
<gene>
    <name evidence="1" type="ORF">H4075_06720</name>
</gene>
<dbReference type="InterPro" id="IPR018707">
    <property type="entry name" value="LpxR"/>
</dbReference>
<dbReference type="KEGG" id="lacs:H4075_06720"/>
<dbReference type="Gene3D" id="2.40.128.140">
    <property type="entry name" value="Outer membrane protein"/>
    <property type="match status" value="1"/>
</dbReference>
<dbReference type="InterPro" id="IPR037107">
    <property type="entry name" value="Put_OMP_sf"/>
</dbReference>
<evidence type="ECO:0000313" key="2">
    <source>
        <dbReference type="Proteomes" id="UP000515344"/>
    </source>
</evidence>
<sequence>MRHSVLNLLLLKVLMLACVCLYAQKGQKATLLRIYEDNDFLNIRGKGTDRAYSGGTRLDLFYRQNRKPFLFPAFLESKKDSTIFFGQWGLMQTIFTPDNISDADFQPNDYFYSGALFVIHSLYSFNPLRQYSFQLELQLGIRGPAAFGKQAQTFMHRLIGYTIPMGWDNQLPNMPVINASLFFEKQIASSSKYFELIAGVKLHMGTLRNGITVSHQFRWGLMNSYFSGYISQFSGSLFNKNQKGNKIQAYVVVKPELQFVFSNALLEDCFFGKTTTRQVDSRRLDMLTGINSHTPSDIRNMVYAINYGVVLSSGKCALSFVQNTSSEMRKGTYSHEVGNISLYFHL</sequence>
<dbReference type="EMBL" id="CP060007">
    <property type="protein sequence ID" value="QNA45879.1"/>
    <property type="molecule type" value="Genomic_DNA"/>
</dbReference>
<name>A0A7G5XK76_9BACT</name>
<dbReference type="Proteomes" id="UP000515344">
    <property type="component" value="Chromosome"/>
</dbReference>
<accession>A0A7G5XK76</accession>
<keyword evidence="2" id="KW-1185">Reference proteome</keyword>
<proteinExistence type="predicted"/>